<proteinExistence type="predicted"/>
<protein>
    <submittedName>
        <fullName evidence="2">Uncharacterized protein</fullName>
    </submittedName>
</protein>
<dbReference type="EMBL" id="JAWZYT010002392">
    <property type="protein sequence ID" value="KAK4304739.1"/>
    <property type="molecule type" value="Genomic_DNA"/>
</dbReference>
<keyword evidence="3" id="KW-1185">Reference proteome</keyword>
<sequence length="86" mass="9792">MTGSYESKAAILTSHPDRRRPVTAAPHLSRKTRPSCSSLTPHYNWYASVLSQDRGWKFTLETLMVFDAKTSATYKIINDYTHQTVT</sequence>
<gene>
    <name evidence="2" type="ORF">Pmani_023337</name>
</gene>
<evidence type="ECO:0000313" key="2">
    <source>
        <dbReference type="EMBL" id="KAK4304739.1"/>
    </source>
</evidence>
<organism evidence="2 3">
    <name type="scientific">Petrolisthes manimaculis</name>
    <dbReference type="NCBI Taxonomy" id="1843537"/>
    <lineage>
        <taxon>Eukaryota</taxon>
        <taxon>Metazoa</taxon>
        <taxon>Ecdysozoa</taxon>
        <taxon>Arthropoda</taxon>
        <taxon>Crustacea</taxon>
        <taxon>Multicrustacea</taxon>
        <taxon>Malacostraca</taxon>
        <taxon>Eumalacostraca</taxon>
        <taxon>Eucarida</taxon>
        <taxon>Decapoda</taxon>
        <taxon>Pleocyemata</taxon>
        <taxon>Anomura</taxon>
        <taxon>Galatheoidea</taxon>
        <taxon>Porcellanidae</taxon>
        <taxon>Petrolisthes</taxon>
    </lineage>
</organism>
<accession>A0AAE1PC26</accession>
<dbReference type="AlphaFoldDB" id="A0AAE1PC26"/>
<reference evidence="2" key="1">
    <citation type="submission" date="2023-11" db="EMBL/GenBank/DDBJ databases">
        <title>Genome assemblies of two species of porcelain crab, Petrolisthes cinctipes and Petrolisthes manimaculis (Anomura: Porcellanidae).</title>
        <authorList>
            <person name="Angst P."/>
        </authorList>
    </citation>
    <scope>NUCLEOTIDE SEQUENCE</scope>
    <source>
        <strain evidence="2">PB745_02</strain>
        <tissue evidence="2">Gill</tissue>
    </source>
</reference>
<evidence type="ECO:0000256" key="1">
    <source>
        <dbReference type="SAM" id="MobiDB-lite"/>
    </source>
</evidence>
<dbReference type="Proteomes" id="UP001292094">
    <property type="component" value="Unassembled WGS sequence"/>
</dbReference>
<comment type="caution">
    <text evidence="2">The sequence shown here is derived from an EMBL/GenBank/DDBJ whole genome shotgun (WGS) entry which is preliminary data.</text>
</comment>
<name>A0AAE1PC26_9EUCA</name>
<evidence type="ECO:0000313" key="3">
    <source>
        <dbReference type="Proteomes" id="UP001292094"/>
    </source>
</evidence>
<feature type="region of interest" description="Disordered" evidence="1">
    <location>
        <begin position="1"/>
        <end position="33"/>
    </location>
</feature>